<accession>A0A2N0ZBN0</accession>
<dbReference type="GO" id="GO:0005886">
    <property type="term" value="C:plasma membrane"/>
    <property type="evidence" value="ECO:0007669"/>
    <property type="project" value="TreeGrafter"/>
</dbReference>
<proteinExistence type="predicted"/>
<feature type="transmembrane region" description="Helical" evidence="5">
    <location>
        <begin position="329"/>
        <end position="348"/>
    </location>
</feature>
<comment type="subcellular location">
    <subcellularLocation>
        <location evidence="1">Membrane</location>
        <topology evidence="1">Multi-pass membrane protein</topology>
    </subcellularLocation>
</comment>
<feature type="transmembrane region" description="Helical" evidence="5">
    <location>
        <begin position="56"/>
        <end position="87"/>
    </location>
</feature>
<feature type="transmembrane region" description="Helical" evidence="5">
    <location>
        <begin position="397"/>
        <end position="413"/>
    </location>
</feature>
<keyword evidence="4 5" id="KW-0472">Membrane</keyword>
<dbReference type="InterPro" id="IPR051679">
    <property type="entry name" value="DASS-Related_Transporters"/>
</dbReference>
<dbReference type="PANTHER" id="PTHR43652:SF2">
    <property type="entry name" value="BASIC AMINO ACID ANTIPORTER YFCC-RELATED"/>
    <property type="match status" value="1"/>
</dbReference>
<gene>
    <name evidence="6" type="ORF">CWS20_21495</name>
</gene>
<evidence type="ECO:0000256" key="1">
    <source>
        <dbReference type="ARBA" id="ARBA00004141"/>
    </source>
</evidence>
<reference evidence="6 7" key="1">
    <citation type="journal article" date="2010" name="Int. J. Syst. Evol. Microbiol.">
        <title>Bacillus horneckiae sp. nov., isolated from a spacecraft-assembly clean room.</title>
        <authorList>
            <person name="Vaishampayan P."/>
            <person name="Probst A."/>
            <person name="Krishnamurthi S."/>
            <person name="Ghosh S."/>
            <person name="Osman S."/>
            <person name="McDowall A."/>
            <person name="Ruckmani A."/>
            <person name="Mayilraj S."/>
            <person name="Venkateswaran K."/>
        </authorList>
    </citation>
    <scope>NUCLEOTIDE SEQUENCE [LARGE SCALE GENOMIC DNA]</scope>
    <source>
        <strain evidence="7">1PO1SC</strain>
    </source>
</reference>
<dbReference type="Proteomes" id="UP000233343">
    <property type="component" value="Unassembled WGS sequence"/>
</dbReference>
<name>A0A2N0ZBN0_9BACI</name>
<keyword evidence="2 5" id="KW-0812">Transmembrane</keyword>
<feature type="transmembrane region" description="Helical" evidence="5">
    <location>
        <begin position="303"/>
        <end position="322"/>
    </location>
</feature>
<sequence length="485" mass="54226">MKFNRLLEKQNRFIPSTQAFLEKLSNSNRIIMILLSFICSFIILTDELEYDAKVSIIVFIITLALWVGTKLPAAYVALGALSVIILLKGADTELLYESFSSEIIWLMIGAFVIGEAFSSSGLSTRMTRAIVTRAKTSNQILFYLMISLFPLSIFIPSTSGRAALMLPIVREISNLLKTKKQKEVIALFVPVIILMTTSSTLLGAGSHLIGVEILQKNTGESISYINWLVWGLPFSIMISLVTYFVFKSYFSNELTSQPLDAQKDTTLCKAKPVSKKEKQTLVYLGILILLWLTEAIHGYEIGFITICGALVFMLPKFGVITWKKGLQAVSWNLVLFVAAATALGINLVETGAVKWIEEGIFKLLGAFPHIPQWAILSLIILISITSHIYITSHTTRAVVLVPGILMLSATLELEASAVLFLSLVGMNYCLTFPISSKALLIYYEDDSLRYRANVLMKINMILMPLYFIMMILFYFTYWSWTGLSI</sequence>
<dbReference type="GO" id="GO:0022857">
    <property type="term" value="F:transmembrane transporter activity"/>
    <property type="evidence" value="ECO:0007669"/>
    <property type="project" value="InterPro"/>
</dbReference>
<feature type="transmembrane region" description="Helical" evidence="5">
    <location>
        <begin position="370"/>
        <end position="390"/>
    </location>
</feature>
<feature type="transmembrane region" description="Helical" evidence="5">
    <location>
        <begin position="419"/>
        <end position="440"/>
    </location>
</feature>
<evidence type="ECO:0000256" key="3">
    <source>
        <dbReference type="ARBA" id="ARBA00022989"/>
    </source>
</evidence>
<protein>
    <submittedName>
        <fullName evidence="6">Citrate:succinate antiporter</fullName>
    </submittedName>
</protein>
<feature type="transmembrane region" description="Helical" evidence="5">
    <location>
        <begin position="99"/>
        <end position="120"/>
    </location>
</feature>
<organism evidence="6 7">
    <name type="scientific">Cytobacillus horneckiae</name>
    <dbReference type="NCBI Taxonomy" id="549687"/>
    <lineage>
        <taxon>Bacteria</taxon>
        <taxon>Bacillati</taxon>
        <taxon>Bacillota</taxon>
        <taxon>Bacilli</taxon>
        <taxon>Bacillales</taxon>
        <taxon>Bacillaceae</taxon>
        <taxon>Cytobacillus</taxon>
    </lineage>
</organism>
<evidence type="ECO:0000313" key="6">
    <source>
        <dbReference type="EMBL" id="PKG26884.1"/>
    </source>
</evidence>
<dbReference type="PANTHER" id="PTHR43652">
    <property type="entry name" value="BASIC AMINO ACID ANTIPORTER YFCC-RELATED"/>
    <property type="match status" value="1"/>
</dbReference>
<dbReference type="AlphaFoldDB" id="A0A2N0ZBN0"/>
<feature type="transmembrane region" description="Helical" evidence="5">
    <location>
        <begin position="27"/>
        <end position="44"/>
    </location>
</feature>
<feature type="transmembrane region" description="Helical" evidence="5">
    <location>
        <begin position="184"/>
        <end position="204"/>
    </location>
</feature>
<evidence type="ECO:0000313" key="7">
    <source>
        <dbReference type="Proteomes" id="UP000233343"/>
    </source>
</evidence>
<comment type="caution">
    <text evidence="6">The sequence shown here is derived from an EMBL/GenBank/DDBJ whole genome shotgun (WGS) entry which is preliminary data.</text>
</comment>
<dbReference type="Pfam" id="PF00939">
    <property type="entry name" value="Na_sulph_symp"/>
    <property type="match status" value="1"/>
</dbReference>
<keyword evidence="7" id="KW-1185">Reference proteome</keyword>
<evidence type="ECO:0000256" key="2">
    <source>
        <dbReference type="ARBA" id="ARBA00022692"/>
    </source>
</evidence>
<dbReference type="EMBL" id="PISD01000054">
    <property type="protein sequence ID" value="PKG26884.1"/>
    <property type="molecule type" value="Genomic_DNA"/>
</dbReference>
<dbReference type="InterPro" id="IPR001898">
    <property type="entry name" value="SLC13A/DASS"/>
</dbReference>
<feature type="transmembrane region" description="Helical" evidence="5">
    <location>
        <begin position="224"/>
        <end position="246"/>
    </location>
</feature>
<evidence type="ECO:0000256" key="4">
    <source>
        <dbReference type="ARBA" id="ARBA00023136"/>
    </source>
</evidence>
<dbReference type="RefSeq" id="WP_083957135.1">
    <property type="nucleotide sequence ID" value="NZ_JAFDQP010000001.1"/>
</dbReference>
<feature type="transmembrane region" description="Helical" evidence="5">
    <location>
        <begin position="461"/>
        <end position="480"/>
    </location>
</feature>
<feature type="transmembrane region" description="Helical" evidence="5">
    <location>
        <begin position="140"/>
        <end position="164"/>
    </location>
</feature>
<evidence type="ECO:0000256" key="5">
    <source>
        <dbReference type="SAM" id="Phobius"/>
    </source>
</evidence>
<keyword evidence="3 5" id="KW-1133">Transmembrane helix</keyword>